<dbReference type="EMBL" id="KM205014">
    <property type="protein sequence ID" value="AJR28524.1"/>
    <property type="molecule type" value="Viral_cRNA"/>
</dbReference>
<evidence type="ECO:0000313" key="2">
    <source>
        <dbReference type="Proteomes" id="UP000164199"/>
    </source>
</evidence>
<proteinExistence type="predicted"/>
<sequence length="77" mass="9133">MMIWKMTLLCFPKWNLNIVAIQIGLMQCLTPRSSLHRWKKRKGMTIFIRLERLDCLTISQLLRNLTLSMILSASFHK</sequence>
<name>A0A0D3R1C2_9RHAB</name>
<dbReference type="GeneID" id="32707876"/>
<evidence type="ECO:0000313" key="1">
    <source>
        <dbReference type="EMBL" id="AJR28524.1"/>
    </source>
</evidence>
<protein>
    <submittedName>
        <fullName evidence="1">Uncharacterized protein</fullName>
    </submittedName>
</protein>
<reference evidence="1 2" key="1">
    <citation type="journal article" date="2015" name="PLoS Pathog.">
        <title>Evolution of genome size and complexity in the rhabdoviridae.</title>
        <authorList>
            <person name="Walker P.J."/>
            <person name="Firth C."/>
            <person name="Widen S.G."/>
            <person name="Blasdell K.R."/>
            <person name="Guzman H."/>
            <person name="Wood T.G."/>
            <person name="Paradkar P.N."/>
            <person name="Holmes E.C."/>
            <person name="Tesh R.B."/>
            <person name="Vasilakis N."/>
        </authorList>
    </citation>
    <scope>NUCLEOTIDE SEQUENCE [LARGE SCALE GENOMIC DNA]</scope>
    <source>
        <strain evidence="1">BeAr185559</strain>
    </source>
</reference>
<organism evidence="1 2">
    <name type="scientific">Mosqueiro virus</name>
    <dbReference type="NCBI Taxonomy" id="200403"/>
    <lineage>
        <taxon>Viruses</taxon>
        <taxon>Riboviria</taxon>
        <taxon>Orthornavirae</taxon>
        <taxon>Negarnaviricota</taxon>
        <taxon>Haploviricotina</taxon>
        <taxon>Monjiviricetes</taxon>
        <taxon>Mononegavirales</taxon>
        <taxon>Rhabdoviridae</taxon>
        <taxon>Alpharhabdovirinae</taxon>
        <taxon>Hapavirus</taxon>
        <taxon>Hapavirus mosqueiro</taxon>
    </lineage>
</organism>
<dbReference type="KEGG" id="vg:32707876"/>
<accession>A0A0D3R1C2</accession>
<dbReference type="Proteomes" id="UP000164199">
    <property type="component" value="Segment"/>
</dbReference>
<keyword evidence="2" id="KW-1185">Reference proteome</keyword>
<dbReference type="RefSeq" id="YP_009361962.1">
    <property type="nucleotide sequence ID" value="NC_034448.1"/>
</dbReference>